<protein>
    <recommendedName>
        <fullName evidence="7">Tle cognate immunity protein 4 C-terminal domain-containing protein</fullName>
    </recommendedName>
</protein>
<dbReference type="EMBL" id="FJYW01000010">
    <property type="protein sequence ID" value="CZY05370.1"/>
    <property type="molecule type" value="Genomic_DNA"/>
</dbReference>
<sequence length="377" mass="42557">MKKDTSPLIVTLTLLLLAAGYYIHNYVTFVHAPPALTDKEKRMVNTLFATTKSQCVGRYVFEVPASFENTLTDRAQINEIRISSKRLYRPAFEQRIRLREQKLKNSATVDPVDQPFLKQIYKLSDNAVIFDRNENESVAGFGRILEGHLYVDGVAFILMQGITDYSDPRFAKERAFYLRKEAGRPDWMANDKPQKLAELQDLMSRLSGRHNEDIPSVPGTCIPQGFIRDGNGKPKEDITFVYPYSSVFSFSVWSNNALKESTTMLERSGEIQSYINSIDGSTLRKGEARIAGFNASEWLITAPPDKSSENPSKQLMFTAVANETNADFAHPSLDLTLSNEILPEGSDVSSPPDYSDAELVEIWDRIILSFRVRDNAF</sequence>
<evidence type="ECO:0000313" key="6">
    <source>
        <dbReference type="Proteomes" id="UP000229974"/>
    </source>
</evidence>
<evidence type="ECO:0008006" key="7">
    <source>
        <dbReference type="Google" id="ProtNLM"/>
    </source>
</evidence>
<evidence type="ECO:0000259" key="1">
    <source>
        <dbReference type="Pfam" id="PF18426"/>
    </source>
</evidence>
<evidence type="ECO:0000259" key="2">
    <source>
        <dbReference type="Pfam" id="PF18443"/>
    </source>
</evidence>
<organism evidence="4 6">
    <name type="scientific">Enterobacter hormaechei</name>
    <dbReference type="NCBI Taxonomy" id="158836"/>
    <lineage>
        <taxon>Bacteria</taxon>
        <taxon>Pseudomonadati</taxon>
        <taxon>Pseudomonadota</taxon>
        <taxon>Gammaproteobacteria</taxon>
        <taxon>Enterobacterales</taxon>
        <taxon>Enterobacteriaceae</taxon>
        <taxon>Enterobacter</taxon>
        <taxon>Enterobacter cloacae complex</taxon>
    </lineage>
</organism>
<evidence type="ECO:0000313" key="5">
    <source>
        <dbReference type="Proteomes" id="UP000076205"/>
    </source>
</evidence>
<evidence type="ECO:0000313" key="3">
    <source>
        <dbReference type="EMBL" id="CZY05370.1"/>
    </source>
</evidence>
<dbReference type="InterPro" id="IPR040761">
    <property type="entry name" value="Tli4_N"/>
</dbReference>
<dbReference type="Pfam" id="PF18426">
    <property type="entry name" value="Tli4_C"/>
    <property type="match status" value="1"/>
</dbReference>
<gene>
    <name evidence="4" type="ORF">B9Q30_25285</name>
    <name evidence="3" type="ORF">SAMEA2273352_04021</name>
</gene>
<name>A0A2J0PSE8_9ENTR</name>
<dbReference type="EMBL" id="NEEW01000020">
    <property type="protein sequence ID" value="PJD78129.1"/>
    <property type="molecule type" value="Genomic_DNA"/>
</dbReference>
<feature type="domain" description="Tle cognate immunity protein 4 N-terminal" evidence="2">
    <location>
        <begin position="52"/>
        <end position="209"/>
    </location>
</feature>
<feature type="domain" description="Tle cognate immunity protein 4 C-terminal" evidence="1">
    <location>
        <begin position="213"/>
        <end position="375"/>
    </location>
</feature>
<dbReference type="RefSeq" id="WP_015570173.1">
    <property type="nucleotide sequence ID" value="NZ_BPUF01000030.1"/>
</dbReference>
<comment type="caution">
    <text evidence="4">The sequence shown here is derived from an EMBL/GenBank/DDBJ whole genome shotgun (WGS) entry which is preliminary data.</text>
</comment>
<evidence type="ECO:0000313" key="4">
    <source>
        <dbReference type="EMBL" id="PJD78129.1"/>
    </source>
</evidence>
<dbReference type="Proteomes" id="UP000229974">
    <property type="component" value="Unassembled WGS sequence"/>
</dbReference>
<reference evidence="3 5" key="1">
    <citation type="submission" date="2016-03" db="EMBL/GenBank/DDBJ databases">
        <authorList>
            <consortium name="Pathogen Informatics"/>
        </authorList>
    </citation>
    <scope>NUCLEOTIDE SEQUENCE [LARGE SCALE GENOMIC DNA]</scope>
    <source>
        <strain evidence="5">e1424</strain>
        <strain evidence="3">E1424</strain>
    </source>
</reference>
<dbReference type="AlphaFoldDB" id="A0A2J0PSE8"/>
<dbReference type="Proteomes" id="UP000076205">
    <property type="component" value="Unassembled WGS sequence"/>
</dbReference>
<dbReference type="InterPro" id="IPR041290">
    <property type="entry name" value="Tli4_C"/>
</dbReference>
<proteinExistence type="predicted"/>
<accession>A0A2J0PSE8</accession>
<reference evidence="4 6" key="2">
    <citation type="journal article" date="2017" name="J. Antimicrob. Chemother.">
        <title>Characterization of the population structure, drug resistance mechanisms and plasmids of the community-associated Enterobacter cloacae complex in China.</title>
        <authorList>
            <person name="Zhou K."/>
            <person name="Yu W."/>
            <person name="Cao X."/>
            <person name="Shen P."/>
            <person name="Lu H."/>
            <person name="Luo Q."/>
            <person name="Rossen J.W.A."/>
            <person name="Xiao Y."/>
        </authorList>
    </citation>
    <scope>NUCLEOTIDE SEQUENCE [LARGE SCALE GENOMIC DNA]</scope>
    <source>
        <strain evidence="4 6">ECC904</strain>
    </source>
</reference>
<dbReference type="OrthoDB" id="8752886at2"/>
<dbReference type="Pfam" id="PF18443">
    <property type="entry name" value="Tli4_N"/>
    <property type="match status" value="1"/>
</dbReference>